<organism evidence="1 2">
    <name type="scientific">Nostoc flagelliforme CCNUN1</name>
    <dbReference type="NCBI Taxonomy" id="2038116"/>
    <lineage>
        <taxon>Bacteria</taxon>
        <taxon>Bacillati</taxon>
        <taxon>Cyanobacteriota</taxon>
        <taxon>Cyanophyceae</taxon>
        <taxon>Nostocales</taxon>
        <taxon>Nostocaceae</taxon>
        <taxon>Nostoc</taxon>
    </lineage>
</organism>
<accession>A0A2K8SPW5</accession>
<reference evidence="1 2" key="1">
    <citation type="submission" date="2017-11" db="EMBL/GenBank/DDBJ databases">
        <title>Complete genome of a free-living desiccation-tolerant cyanobacterium and its photosynthetic adaptation to extreme terrestrial habitat.</title>
        <authorList>
            <person name="Shang J."/>
        </authorList>
    </citation>
    <scope>NUCLEOTIDE SEQUENCE [LARGE SCALE GENOMIC DNA]</scope>
    <source>
        <strain evidence="1 2">CCNUN1</strain>
    </source>
</reference>
<evidence type="ECO:0000313" key="1">
    <source>
        <dbReference type="EMBL" id="AUB37502.1"/>
    </source>
</evidence>
<name>A0A2K8SPW5_9NOSO</name>
<dbReference type="EMBL" id="CP024785">
    <property type="protein sequence ID" value="AUB37502.1"/>
    <property type="molecule type" value="Genomic_DNA"/>
</dbReference>
<dbReference type="AlphaFoldDB" id="A0A2K8SPW5"/>
<dbReference type="KEGG" id="nfl:COO91_03447"/>
<sequence>MSPIARVGVTDVVVMLEPQIVKVVLGKDAWKIQPRRYTVGTQIVPQVLSRHPYSLELGLFERPKDREFLNKNHQAIR</sequence>
<gene>
    <name evidence="1" type="ORF">COO91_03447</name>
</gene>
<dbReference type="Proteomes" id="UP000232003">
    <property type="component" value="Chromosome"/>
</dbReference>
<keyword evidence="2" id="KW-1185">Reference proteome</keyword>
<proteinExistence type="predicted"/>
<protein>
    <submittedName>
        <fullName evidence="1">Uncharacterized protein</fullName>
    </submittedName>
</protein>
<evidence type="ECO:0000313" key="2">
    <source>
        <dbReference type="Proteomes" id="UP000232003"/>
    </source>
</evidence>